<protein>
    <submittedName>
        <fullName evidence="1">Uncharacterized protein</fullName>
    </submittedName>
</protein>
<evidence type="ECO:0000313" key="1">
    <source>
        <dbReference type="EMBL" id="REG10692.1"/>
    </source>
</evidence>
<dbReference type="AlphaFoldDB" id="A0A347ZTU6"/>
<proteinExistence type="predicted"/>
<name>A0A347ZTU6_9CHLR</name>
<keyword evidence="2" id="KW-1185">Reference proteome</keyword>
<dbReference type="OrthoDB" id="160712at2"/>
<dbReference type="EMBL" id="QUMS01000001">
    <property type="protein sequence ID" value="REG10692.1"/>
    <property type="molecule type" value="Genomic_DNA"/>
</dbReference>
<organism evidence="1 2">
    <name type="scientific">Pelolinea submarina</name>
    <dbReference type="NCBI Taxonomy" id="913107"/>
    <lineage>
        <taxon>Bacteria</taxon>
        <taxon>Bacillati</taxon>
        <taxon>Chloroflexota</taxon>
        <taxon>Anaerolineae</taxon>
        <taxon>Anaerolineales</taxon>
        <taxon>Anaerolineaceae</taxon>
        <taxon>Pelolinea</taxon>
    </lineage>
</organism>
<comment type="caution">
    <text evidence="1">The sequence shown here is derived from an EMBL/GenBank/DDBJ whole genome shotgun (WGS) entry which is preliminary data.</text>
</comment>
<evidence type="ECO:0000313" key="2">
    <source>
        <dbReference type="Proteomes" id="UP000256388"/>
    </source>
</evidence>
<dbReference type="RefSeq" id="WP_116223857.1">
    <property type="nucleotide sequence ID" value="NZ_AP018437.1"/>
</dbReference>
<gene>
    <name evidence="1" type="ORF">DFR64_0552</name>
</gene>
<accession>A0A347ZTU6</accession>
<dbReference type="Proteomes" id="UP000256388">
    <property type="component" value="Unassembled WGS sequence"/>
</dbReference>
<sequence length="177" mass="19950">MNDILQRVTGEHDFFKNILEKIPGFKGYVEREDRRAADKLVRENVADEFERLWGRISALQREVISNGELDKIDDLESASLKLRQFIDRVRTASYGYAGFFDAVKVNTEELDQIYQYDAQLLELGTQVSNAIDNVEASFGTDGLPAAIRHLVSVAQESVDAYNSRDQIIVNMSADTAA</sequence>
<reference evidence="1 2" key="1">
    <citation type="submission" date="2018-08" db="EMBL/GenBank/DDBJ databases">
        <title>Genomic Encyclopedia of Type Strains, Phase IV (KMG-IV): sequencing the most valuable type-strain genomes for metagenomic binning, comparative biology and taxonomic classification.</title>
        <authorList>
            <person name="Goeker M."/>
        </authorList>
    </citation>
    <scope>NUCLEOTIDE SEQUENCE [LARGE SCALE GENOMIC DNA]</scope>
    <source>
        <strain evidence="1 2">DSM 23923</strain>
    </source>
</reference>